<comment type="caution">
    <text evidence="2">The sequence shown here is derived from an EMBL/GenBank/DDBJ whole genome shotgun (WGS) entry which is preliminary data.</text>
</comment>
<protein>
    <submittedName>
        <fullName evidence="2">Uncharacterized protein</fullName>
    </submittedName>
</protein>
<feature type="region of interest" description="Disordered" evidence="1">
    <location>
        <begin position="1"/>
        <end position="65"/>
    </location>
</feature>
<name>A0A9W9DDM0_9AGAR</name>
<evidence type="ECO:0000313" key="2">
    <source>
        <dbReference type="EMBL" id="KAJ4464861.1"/>
    </source>
</evidence>
<organism evidence="2 3">
    <name type="scientific">Lentinula lateritia</name>
    <dbReference type="NCBI Taxonomy" id="40482"/>
    <lineage>
        <taxon>Eukaryota</taxon>
        <taxon>Fungi</taxon>
        <taxon>Dikarya</taxon>
        <taxon>Basidiomycota</taxon>
        <taxon>Agaricomycotina</taxon>
        <taxon>Agaricomycetes</taxon>
        <taxon>Agaricomycetidae</taxon>
        <taxon>Agaricales</taxon>
        <taxon>Marasmiineae</taxon>
        <taxon>Omphalotaceae</taxon>
        <taxon>Lentinula</taxon>
    </lineage>
</organism>
<evidence type="ECO:0000256" key="1">
    <source>
        <dbReference type="SAM" id="MobiDB-lite"/>
    </source>
</evidence>
<accession>A0A9W9DDM0</accession>
<dbReference type="EMBL" id="JANVFS010000055">
    <property type="protein sequence ID" value="KAJ4464861.1"/>
    <property type="molecule type" value="Genomic_DNA"/>
</dbReference>
<feature type="compositionally biased region" description="Low complexity" evidence="1">
    <location>
        <begin position="7"/>
        <end position="21"/>
    </location>
</feature>
<feature type="region of interest" description="Disordered" evidence="1">
    <location>
        <begin position="102"/>
        <end position="123"/>
    </location>
</feature>
<reference evidence="2" key="2">
    <citation type="journal article" date="2023" name="Proc. Natl. Acad. Sci. U.S.A.">
        <title>A global phylogenomic analysis of the shiitake genus Lentinula.</title>
        <authorList>
            <person name="Sierra-Patev S."/>
            <person name="Min B."/>
            <person name="Naranjo-Ortiz M."/>
            <person name="Looney B."/>
            <person name="Konkel Z."/>
            <person name="Slot J.C."/>
            <person name="Sakamoto Y."/>
            <person name="Steenwyk J.L."/>
            <person name="Rokas A."/>
            <person name="Carro J."/>
            <person name="Camarero S."/>
            <person name="Ferreira P."/>
            <person name="Molpeceres G."/>
            <person name="Ruiz-Duenas F.J."/>
            <person name="Serrano A."/>
            <person name="Henrissat B."/>
            <person name="Drula E."/>
            <person name="Hughes K.W."/>
            <person name="Mata J.L."/>
            <person name="Ishikawa N.K."/>
            <person name="Vargas-Isla R."/>
            <person name="Ushijima S."/>
            <person name="Smith C.A."/>
            <person name="Donoghue J."/>
            <person name="Ahrendt S."/>
            <person name="Andreopoulos W."/>
            <person name="He G."/>
            <person name="LaButti K."/>
            <person name="Lipzen A."/>
            <person name="Ng V."/>
            <person name="Riley R."/>
            <person name="Sandor L."/>
            <person name="Barry K."/>
            <person name="Martinez A.T."/>
            <person name="Xiao Y."/>
            <person name="Gibbons J.G."/>
            <person name="Terashima K."/>
            <person name="Grigoriev I.V."/>
            <person name="Hibbett D."/>
        </authorList>
    </citation>
    <scope>NUCLEOTIDE SEQUENCE</scope>
    <source>
        <strain evidence="2">Sp2 HRB7682 ss15</strain>
    </source>
</reference>
<dbReference type="Proteomes" id="UP001150238">
    <property type="component" value="Unassembled WGS sequence"/>
</dbReference>
<proteinExistence type="predicted"/>
<feature type="compositionally biased region" description="Polar residues" evidence="1">
    <location>
        <begin position="32"/>
        <end position="43"/>
    </location>
</feature>
<gene>
    <name evidence="2" type="ORF">C8J55DRAFT_566572</name>
</gene>
<evidence type="ECO:0000313" key="3">
    <source>
        <dbReference type="Proteomes" id="UP001150238"/>
    </source>
</evidence>
<dbReference type="AlphaFoldDB" id="A0A9W9DDM0"/>
<reference evidence="2" key="1">
    <citation type="submission" date="2022-08" db="EMBL/GenBank/DDBJ databases">
        <authorList>
            <consortium name="DOE Joint Genome Institute"/>
            <person name="Min B."/>
            <person name="Riley R."/>
            <person name="Sierra-Patev S."/>
            <person name="Naranjo-Ortiz M."/>
            <person name="Looney B."/>
            <person name="Konkel Z."/>
            <person name="Slot J.C."/>
            <person name="Sakamoto Y."/>
            <person name="Steenwyk J.L."/>
            <person name="Rokas A."/>
            <person name="Carro J."/>
            <person name="Camarero S."/>
            <person name="Ferreira P."/>
            <person name="Molpeceres G."/>
            <person name="Ruiz-Duenas F.J."/>
            <person name="Serrano A."/>
            <person name="Henrissat B."/>
            <person name="Drula E."/>
            <person name="Hughes K.W."/>
            <person name="Mata J.L."/>
            <person name="Ishikawa N.K."/>
            <person name="Vargas-Isla R."/>
            <person name="Ushijima S."/>
            <person name="Smith C.A."/>
            <person name="Ahrendt S."/>
            <person name="Andreopoulos W."/>
            <person name="He G."/>
            <person name="Labutti K."/>
            <person name="Lipzen A."/>
            <person name="Ng V."/>
            <person name="Sandor L."/>
            <person name="Barry K."/>
            <person name="Martinez A.T."/>
            <person name="Xiao Y."/>
            <person name="Gibbons J.G."/>
            <person name="Terashima K."/>
            <person name="Hibbett D.S."/>
            <person name="Grigoriev I.V."/>
        </authorList>
    </citation>
    <scope>NUCLEOTIDE SEQUENCE</scope>
    <source>
        <strain evidence="2">Sp2 HRB7682 ss15</strain>
    </source>
</reference>
<sequence>MSSNILSSPSNYEPSESSGSPLKLIKRKRTRYSSLETSNLTSAQEDEESSDEEGMKLHPPSSSGRKRISLLYNLGIEDSQVETQHWTEGMRRLNEDKITFTKSRRPSPSEDVHFSQRPRGWFGSDELEPVEDDAAAAVGKDAEVKIEDGPQDEFKHARILAAENSQLVIEVTTLKCQNEKLQAHVDRTLHELKDTLAQNTQLTRLLDQSRTHSTSLSYKIDSLLEKASEQQAKVDALTGIIARTGDIFVEFGSGTFDGEKLHMQMNSVLLNHLEGSQA</sequence>